<name>A0A2L2BSF6_9MICO</name>
<dbReference type="EMBL" id="CP026923">
    <property type="protein sequence ID" value="AVG24567.1"/>
    <property type="molecule type" value="Genomic_DNA"/>
</dbReference>
<keyword evidence="1" id="KW-0808">Transferase</keyword>
<accession>A0A2L2BSF6</accession>
<dbReference type="Proteomes" id="UP000243077">
    <property type="component" value="Chromosome"/>
</dbReference>
<sequence>MDNSQARSRLGNFLHLREAINDSGLFDSRWYRQHSVEARLWPSALVHYLIRGWHQGLDPSPRFDTSFYVERYRDVRGSGANPLMHYVLHGKEEGRLATQSGAILRESLHPELSPLPIFAVPGTPGSRLSVVIDDHTPKLLGLGYTPLLALAAQTASAAGWSLRIVVRSTTIPTADISAALQAVMPDKRPLLDIARREPGHTDDVDTLEGEHWWASSVSSYHSLARLVPARHLHWVLGAHEPQRLAAGELRLLAEQALADPHTRTVVIGGAVDASDLACEQTRIDSLPALMSLPEGTKGGSRLGVIVDQASPESLVSRSVQVIDECLARGVSDDTVEVVFIGLDTAPVTLLGSQLAGQQPTSTPQQWATALGSVDKAVVLRAGTEGSLLLDELGAHGISCIDATPHSSPSASDIDGVVDAVGALLQGAATPTTSSTSWEDVTASVLAAMGGSA</sequence>
<protein>
    <submittedName>
        <fullName evidence="1">Glycosyltransferase</fullName>
    </submittedName>
</protein>
<dbReference type="OrthoDB" id="6075445at2"/>
<keyword evidence="2" id="KW-1185">Reference proteome</keyword>
<proteinExistence type="predicted"/>
<evidence type="ECO:0000313" key="1">
    <source>
        <dbReference type="EMBL" id="AVG24567.1"/>
    </source>
</evidence>
<evidence type="ECO:0000313" key="2">
    <source>
        <dbReference type="Proteomes" id="UP000243077"/>
    </source>
</evidence>
<organism evidence="1 2">
    <name type="scientific">Pontimonas salivibrio</name>
    <dbReference type="NCBI Taxonomy" id="1159327"/>
    <lineage>
        <taxon>Bacteria</taxon>
        <taxon>Bacillati</taxon>
        <taxon>Actinomycetota</taxon>
        <taxon>Actinomycetes</taxon>
        <taxon>Micrococcales</taxon>
        <taxon>Microbacteriaceae</taxon>
        <taxon>Pontimonas</taxon>
    </lineage>
</organism>
<gene>
    <name evidence="1" type="ORF">C3B54_111632</name>
</gene>
<reference evidence="1 2" key="1">
    <citation type="submission" date="2018-02" db="EMBL/GenBank/DDBJ databases">
        <title>Complete genome of the streamlined marine actinobacterium Pontimonas salivibrio CL-TW6 adapted to coastal planktonic lifestype.</title>
        <authorList>
            <person name="Cho B.C."/>
            <person name="Hardies S.C."/>
            <person name="Jang G.I."/>
            <person name="Hwang C.Y."/>
        </authorList>
    </citation>
    <scope>NUCLEOTIDE SEQUENCE [LARGE SCALE GENOMIC DNA]</scope>
    <source>
        <strain evidence="1 2">CL-TW6</strain>
    </source>
</reference>
<dbReference type="KEGG" id="psai:C3B54_111632"/>
<dbReference type="RefSeq" id="WP_104914025.1">
    <property type="nucleotide sequence ID" value="NZ_CP026923.1"/>
</dbReference>
<dbReference type="AlphaFoldDB" id="A0A2L2BSF6"/>
<dbReference type="GO" id="GO:0016740">
    <property type="term" value="F:transferase activity"/>
    <property type="evidence" value="ECO:0007669"/>
    <property type="project" value="UniProtKB-KW"/>
</dbReference>